<reference evidence="1 2" key="1">
    <citation type="submission" date="2021-12" db="EMBL/GenBank/DDBJ databases">
        <title>Complete genome sequence of Phytobacter diazotrophicus TA9734.</title>
        <authorList>
            <person name="Kubota H."/>
            <person name="Nakayama Y."/>
            <person name="Ariyoshi T."/>
        </authorList>
    </citation>
    <scope>NUCLEOTIDE SEQUENCE [LARGE SCALE GENOMIC DNA]</scope>
    <source>
        <strain evidence="1 2">TA9734</strain>
    </source>
</reference>
<name>A0ABN6LS06_9ENTR</name>
<sequence length="74" mass="8479">MSNNTEIHVFTDESLRQHDREIAIKVNQATVTHVVRKLNAMNAGQQVRAYSKVGREELMFDDATLDEILSHVKK</sequence>
<organism evidence="1 2">
    <name type="scientific">Phytobacter diazotrophicus</name>
    <dbReference type="NCBI Taxonomy" id="395631"/>
    <lineage>
        <taxon>Bacteria</taxon>
        <taxon>Pseudomonadati</taxon>
        <taxon>Pseudomonadota</taxon>
        <taxon>Gammaproteobacteria</taxon>
        <taxon>Enterobacterales</taxon>
        <taxon>Enterobacteriaceae</taxon>
        <taxon>Phytobacter</taxon>
    </lineage>
</organism>
<keyword evidence="2" id="KW-1185">Reference proteome</keyword>
<dbReference type="EMBL" id="AP025334">
    <property type="protein sequence ID" value="BDD50315.1"/>
    <property type="molecule type" value="Genomic_DNA"/>
</dbReference>
<proteinExistence type="predicted"/>
<protein>
    <submittedName>
        <fullName evidence="1">Uncharacterized protein</fullName>
    </submittedName>
</protein>
<evidence type="ECO:0000313" key="2">
    <source>
        <dbReference type="Proteomes" id="UP001320460"/>
    </source>
</evidence>
<accession>A0ABN6LS06</accession>
<gene>
    <name evidence="1" type="ORF">PDTA9734_18020</name>
</gene>
<dbReference type="Proteomes" id="UP001320460">
    <property type="component" value="Chromosome"/>
</dbReference>
<evidence type="ECO:0000313" key="1">
    <source>
        <dbReference type="EMBL" id="BDD50315.1"/>
    </source>
</evidence>